<evidence type="ECO:0000259" key="2">
    <source>
        <dbReference type="Pfam" id="PF25597"/>
    </source>
</evidence>
<proteinExistence type="predicted"/>
<dbReference type="Pfam" id="PF25597">
    <property type="entry name" value="SH3_retrovirus"/>
    <property type="match status" value="1"/>
</dbReference>
<comment type="caution">
    <text evidence="3">The sequence shown here is derived from an EMBL/GenBank/DDBJ whole genome shotgun (WGS) entry which is preliminary data.</text>
</comment>
<evidence type="ECO:0000256" key="1">
    <source>
        <dbReference type="SAM" id="MobiDB-lite"/>
    </source>
</evidence>
<feature type="region of interest" description="Disordered" evidence="1">
    <location>
        <begin position="198"/>
        <end position="226"/>
    </location>
</feature>
<dbReference type="InterPro" id="IPR057670">
    <property type="entry name" value="SH3_retrovirus"/>
</dbReference>
<organism evidence="3">
    <name type="scientific">Salvia splendens</name>
    <name type="common">Scarlet sage</name>
    <dbReference type="NCBI Taxonomy" id="180675"/>
    <lineage>
        <taxon>Eukaryota</taxon>
        <taxon>Viridiplantae</taxon>
        <taxon>Streptophyta</taxon>
        <taxon>Embryophyta</taxon>
        <taxon>Tracheophyta</taxon>
        <taxon>Spermatophyta</taxon>
        <taxon>Magnoliopsida</taxon>
        <taxon>eudicotyledons</taxon>
        <taxon>Gunneridae</taxon>
        <taxon>Pentapetalae</taxon>
        <taxon>asterids</taxon>
        <taxon>lamiids</taxon>
        <taxon>Lamiales</taxon>
        <taxon>Lamiaceae</taxon>
        <taxon>Nepetoideae</taxon>
        <taxon>Mentheae</taxon>
        <taxon>Salviinae</taxon>
        <taxon>Salvia</taxon>
        <taxon>Salvia subgen. Calosphace</taxon>
        <taxon>core Calosphace</taxon>
    </lineage>
</organism>
<dbReference type="Proteomes" id="UP000298416">
    <property type="component" value="Unassembled WGS sequence"/>
</dbReference>
<gene>
    <name evidence="3" type="ORF">SASPL_115798</name>
</gene>
<feature type="domain" description="Retroviral polymerase SH3-like" evidence="2">
    <location>
        <begin position="119"/>
        <end position="173"/>
    </location>
</feature>
<dbReference type="AlphaFoldDB" id="A0A8X9A1Y8"/>
<evidence type="ECO:0000313" key="3">
    <source>
        <dbReference type="EMBL" id="KAG6425368.1"/>
    </source>
</evidence>
<accession>A0A8X9A1Y8</accession>
<sequence length="256" mass="28699">MEMEREVRRKKIKSREMDRMALITGWVQNLDTAISKSSSFSDIRTEDLPKHSRSSSEPGPSHLLLDRAHGASAPPNFIVNTACYLINRGSHTGIDCKTTYEVWSDTPADYSLLRVFGSTIYYHVSEGKLEPRAKKGVFVDYGEGVKGYRIWSPSENKVIHSRNVVFDENSMLNSVVKFVGAEESGSIDKQVELQVTHNESESQLQGGEDQHTTAETTGSDIHSEARQRSIAIDRARRTGVKPPQKYGFEDMLAYAL</sequence>
<reference evidence="3" key="1">
    <citation type="submission" date="2018-01" db="EMBL/GenBank/DDBJ databases">
        <authorList>
            <person name="Mao J.F."/>
        </authorList>
    </citation>
    <scope>NUCLEOTIDE SEQUENCE</scope>
    <source>
        <strain evidence="3">Huo1</strain>
        <tissue evidence="3">Leaf</tissue>
    </source>
</reference>
<keyword evidence="4" id="KW-1185">Reference proteome</keyword>
<evidence type="ECO:0000313" key="4">
    <source>
        <dbReference type="Proteomes" id="UP000298416"/>
    </source>
</evidence>
<dbReference type="EMBL" id="PNBA02000005">
    <property type="protein sequence ID" value="KAG6425368.1"/>
    <property type="molecule type" value="Genomic_DNA"/>
</dbReference>
<name>A0A8X9A1Y8_SALSN</name>
<reference evidence="3" key="2">
    <citation type="submission" date="2020-08" db="EMBL/GenBank/DDBJ databases">
        <title>Plant Genome Project.</title>
        <authorList>
            <person name="Zhang R.-G."/>
        </authorList>
    </citation>
    <scope>NUCLEOTIDE SEQUENCE</scope>
    <source>
        <strain evidence="3">Huo1</strain>
        <tissue evidence="3">Leaf</tissue>
    </source>
</reference>
<feature type="region of interest" description="Disordered" evidence="1">
    <location>
        <begin position="45"/>
        <end position="66"/>
    </location>
</feature>
<protein>
    <recommendedName>
        <fullName evidence="2">Retroviral polymerase SH3-like domain-containing protein</fullName>
    </recommendedName>
</protein>